<dbReference type="InterPro" id="IPR000192">
    <property type="entry name" value="Aminotrans_V_dom"/>
</dbReference>
<evidence type="ECO:0000259" key="1">
    <source>
        <dbReference type="Pfam" id="PF00266"/>
    </source>
</evidence>
<evidence type="ECO:0000313" key="3">
    <source>
        <dbReference type="Proteomes" id="UP000272474"/>
    </source>
</evidence>
<keyword evidence="2" id="KW-0032">Aminotransferase</keyword>
<dbReference type="EMBL" id="RBAL01000011">
    <property type="protein sequence ID" value="RKN40159.1"/>
    <property type="molecule type" value="Genomic_DNA"/>
</dbReference>
<accession>A0A3A9YWJ7</accession>
<reference evidence="2 3" key="1">
    <citation type="journal article" date="2014" name="Int. J. Syst. Evol. Microbiol.">
        <title>Streptomyces hoynatensis sp. nov., isolated from deep marine sediment.</title>
        <authorList>
            <person name="Veyisoglu A."/>
            <person name="Sahin N."/>
        </authorList>
    </citation>
    <scope>NUCLEOTIDE SEQUENCE [LARGE SCALE GENOMIC DNA]</scope>
    <source>
        <strain evidence="2 3">KCTC 29097</strain>
    </source>
</reference>
<protein>
    <submittedName>
        <fullName evidence="2">Aminotransferase class V-fold PLP-dependent enzyme</fullName>
    </submittedName>
</protein>
<comment type="caution">
    <text evidence="2">The sequence shown here is derived from an EMBL/GenBank/DDBJ whole genome shotgun (WGS) entry which is preliminary data.</text>
</comment>
<evidence type="ECO:0000313" key="2">
    <source>
        <dbReference type="EMBL" id="RKN40159.1"/>
    </source>
</evidence>
<dbReference type="OrthoDB" id="3435185at2"/>
<dbReference type="AlphaFoldDB" id="A0A3A9YWJ7"/>
<proteinExistence type="predicted"/>
<dbReference type="InterPro" id="IPR015421">
    <property type="entry name" value="PyrdxlP-dep_Trfase_major"/>
</dbReference>
<keyword evidence="2" id="KW-0808">Transferase</keyword>
<gene>
    <name evidence="2" type="ORF">D7294_19420</name>
</gene>
<dbReference type="SUPFAM" id="SSF53383">
    <property type="entry name" value="PLP-dependent transferases"/>
    <property type="match status" value="1"/>
</dbReference>
<dbReference type="GO" id="GO:0008483">
    <property type="term" value="F:transaminase activity"/>
    <property type="evidence" value="ECO:0007669"/>
    <property type="project" value="UniProtKB-KW"/>
</dbReference>
<dbReference type="Gene3D" id="3.40.640.10">
    <property type="entry name" value="Type I PLP-dependent aspartate aminotransferase-like (Major domain)"/>
    <property type="match status" value="1"/>
</dbReference>
<keyword evidence="3" id="KW-1185">Reference proteome</keyword>
<sequence>MRAAEFPYLDATGQAYLDYTGAALPPLSLVRGHAERLGRGPFGNPHSANPASAASNRALEEARAAVLSFCGASPRDYVVIFTANATAAIRLVAEALPARSRTPLVMLADNHNSVLGMRRYAAGTGGSCGVVPLGADFRADWGRVAEALDAHAAARGPGLFAYPAQSNASGVRHPLSWVAQAQRRGWRVLLDAAAYAPTGRLDLGAVPADFVPLSWYKITGYPSGVGCLVARREALRGLHRPWFAGGTVLAASSHTDWHLRAPAPEGFEDGTLPFLLLPDVTAAVSWYEARVRPWIARHTAALTGRLLDGLAALRYPDGRPAVRVLGPEGLRDRGPVVSFNLLRPDGSVLDERIALDAAAAAGVDVRSGCFCNPGVAELANGMTPEVVRQALGRGAPSDVDGYLRLLRVHAQGAVRASLGAASNAADVDRLLQVCADLCAQAARHPLPDPLAPRLGC</sequence>
<feature type="domain" description="Aminotransferase class V" evidence="1">
    <location>
        <begin position="16"/>
        <end position="430"/>
    </location>
</feature>
<dbReference type="InterPro" id="IPR015422">
    <property type="entry name" value="PyrdxlP-dep_Trfase_small"/>
</dbReference>
<name>A0A3A9YWJ7_9ACTN</name>
<dbReference type="Gene3D" id="3.90.1150.10">
    <property type="entry name" value="Aspartate Aminotransferase, domain 1"/>
    <property type="match status" value="1"/>
</dbReference>
<dbReference type="Proteomes" id="UP000272474">
    <property type="component" value="Unassembled WGS sequence"/>
</dbReference>
<dbReference type="Pfam" id="PF00266">
    <property type="entry name" value="Aminotran_5"/>
    <property type="match status" value="1"/>
</dbReference>
<organism evidence="2 3">
    <name type="scientific">Streptomyces hoynatensis</name>
    <dbReference type="NCBI Taxonomy" id="1141874"/>
    <lineage>
        <taxon>Bacteria</taxon>
        <taxon>Bacillati</taxon>
        <taxon>Actinomycetota</taxon>
        <taxon>Actinomycetes</taxon>
        <taxon>Kitasatosporales</taxon>
        <taxon>Streptomycetaceae</taxon>
        <taxon>Streptomyces</taxon>
    </lineage>
</organism>
<dbReference type="InterPro" id="IPR015424">
    <property type="entry name" value="PyrdxlP-dep_Trfase"/>
</dbReference>
<dbReference type="PANTHER" id="PTHR14237:SF19">
    <property type="entry name" value="MITOCHONDRIAL AMIDOXIME REDUCING COMPONENT 1"/>
    <property type="match status" value="1"/>
</dbReference>
<dbReference type="PANTHER" id="PTHR14237">
    <property type="entry name" value="MOLYBDOPTERIN COFACTOR SULFURASE MOSC"/>
    <property type="match status" value="1"/>
</dbReference>